<dbReference type="Gene3D" id="1.10.260.40">
    <property type="entry name" value="lambda repressor-like DNA-binding domains"/>
    <property type="match status" value="1"/>
</dbReference>
<dbReference type="EMBL" id="MT142216">
    <property type="protein sequence ID" value="QJA76296.1"/>
    <property type="molecule type" value="Genomic_DNA"/>
</dbReference>
<dbReference type="AlphaFoldDB" id="A0A6M3K1M2"/>
<gene>
    <name evidence="1" type="ORF">MM415A01534_0011</name>
</gene>
<name>A0A6M3K1M2_9ZZZZ</name>
<dbReference type="InterPro" id="IPR010982">
    <property type="entry name" value="Lambda_DNA-bd_dom_sf"/>
</dbReference>
<reference evidence="1" key="1">
    <citation type="submission" date="2020-03" db="EMBL/GenBank/DDBJ databases">
        <title>The deep terrestrial virosphere.</title>
        <authorList>
            <person name="Holmfeldt K."/>
            <person name="Nilsson E."/>
            <person name="Simone D."/>
            <person name="Lopez-Fernandez M."/>
            <person name="Wu X."/>
            <person name="de Brujin I."/>
            <person name="Lundin D."/>
            <person name="Andersson A."/>
            <person name="Bertilsson S."/>
            <person name="Dopson M."/>
        </authorList>
    </citation>
    <scope>NUCLEOTIDE SEQUENCE</scope>
    <source>
        <strain evidence="1">MM415A01534</strain>
    </source>
</reference>
<dbReference type="CDD" id="cd00093">
    <property type="entry name" value="HTH_XRE"/>
    <property type="match status" value="1"/>
</dbReference>
<dbReference type="SUPFAM" id="SSF47413">
    <property type="entry name" value="lambda repressor-like DNA-binding domains"/>
    <property type="match status" value="1"/>
</dbReference>
<sequence>MTANKNLKKYVKSLSQTQDEIAKEIGIARIYFNAILNGKVRPGREASQKIEKWSGGLFKAADLMQL</sequence>
<evidence type="ECO:0000313" key="1">
    <source>
        <dbReference type="EMBL" id="QJA76296.1"/>
    </source>
</evidence>
<protein>
    <submittedName>
        <fullName evidence="1">Uncharacterized protein</fullName>
    </submittedName>
</protein>
<accession>A0A6M3K1M2</accession>
<organism evidence="1">
    <name type="scientific">viral metagenome</name>
    <dbReference type="NCBI Taxonomy" id="1070528"/>
    <lineage>
        <taxon>unclassified sequences</taxon>
        <taxon>metagenomes</taxon>
        <taxon>organismal metagenomes</taxon>
    </lineage>
</organism>
<dbReference type="GO" id="GO:0003677">
    <property type="term" value="F:DNA binding"/>
    <property type="evidence" value="ECO:0007669"/>
    <property type="project" value="InterPro"/>
</dbReference>
<proteinExistence type="predicted"/>
<dbReference type="InterPro" id="IPR001387">
    <property type="entry name" value="Cro/C1-type_HTH"/>
</dbReference>